<evidence type="ECO:0000256" key="1">
    <source>
        <dbReference type="SAM" id="MobiDB-lite"/>
    </source>
</evidence>
<protein>
    <submittedName>
        <fullName evidence="2">Uncharacterized protein</fullName>
    </submittedName>
</protein>
<evidence type="ECO:0000313" key="2">
    <source>
        <dbReference type="EMBL" id="BBC80859.1"/>
    </source>
</evidence>
<dbReference type="EMBL" id="BAMX01000015">
    <property type="protein sequence ID" value="GAN66109.1"/>
    <property type="molecule type" value="Genomic_DNA"/>
</dbReference>
<dbReference type="GeneID" id="76204258"/>
<reference evidence="3 4" key="1">
    <citation type="submission" date="2012-11" db="EMBL/GenBank/DDBJ databases">
        <title>Whole genome sequence of Acetobacter orientalis 21F-2.</title>
        <authorList>
            <person name="Azuma Y."/>
            <person name="Higashiura N."/>
            <person name="Hirakawa H."/>
            <person name="Matsushita K."/>
        </authorList>
    </citation>
    <scope>NUCLEOTIDE SEQUENCE [LARGE SCALE GENOMIC DNA]</scope>
    <source>
        <strain evidence="3 4">21F-2</strain>
    </source>
</reference>
<dbReference type="RefSeq" id="WP_048841149.1">
    <property type="nucleotide sequence ID" value="NZ_BAMX01000015.1"/>
</dbReference>
<keyword evidence="4" id="KW-1185">Reference proteome</keyword>
<dbReference type="AlphaFoldDB" id="A0A2Z5ZKJ8"/>
<name>A0A2Z5ZKJ8_9PROT</name>
<dbReference type="KEGG" id="aot:AcetOri_orf03813"/>
<evidence type="ECO:0000313" key="3">
    <source>
        <dbReference type="EMBL" id="GAN66109.1"/>
    </source>
</evidence>
<dbReference type="STRING" id="1231341.Abor_015_032"/>
<proteinExistence type="predicted"/>
<dbReference type="InterPro" id="IPR025127">
    <property type="entry name" value="DUF4054"/>
</dbReference>
<feature type="region of interest" description="Disordered" evidence="1">
    <location>
        <begin position="70"/>
        <end position="162"/>
    </location>
</feature>
<dbReference type="EMBL" id="AP018515">
    <property type="protein sequence ID" value="BBC80859.1"/>
    <property type="molecule type" value="Genomic_DNA"/>
</dbReference>
<dbReference type="Proteomes" id="UP000270034">
    <property type="component" value="Chromosome"/>
</dbReference>
<organism evidence="2 5">
    <name type="scientific">Acetobacter orientalis</name>
    <dbReference type="NCBI Taxonomy" id="146474"/>
    <lineage>
        <taxon>Bacteria</taxon>
        <taxon>Pseudomonadati</taxon>
        <taxon>Pseudomonadota</taxon>
        <taxon>Alphaproteobacteria</taxon>
        <taxon>Acetobacterales</taxon>
        <taxon>Acetobacteraceae</taxon>
        <taxon>Acetobacter</taxon>
    </lineage>
</organism>
<accession>A0A0D6NJ81</accession>
<gene>
    <name evidence="3" type="ORF">Abor_015_032</name>
    <name evidence="2" type="ORF">AcetOrient_orf03813</name>
</gene>
<accession>A0A2Z5ZKJ8</accession>
<dbReference type="Pfam" id="PF13262">
    <property type="entry name" value="DUF4054"/>
    <property type="match status" value="1"/>
</dbReference>
<reference evidence="2 5" key="2">
    <citation type="submission" date="2018-02" db="EMBL/GenBank/DDBJ databases">
        <title>Acetobacter orientalis genome.</title>
        <authorList>
            <person name="Nakashima N."/>
            <person name="Tamura T."/>
        </authorList>
    </citation>
    <scope>NUCLEOTIDE SEQUENCE [LARGE SCALE GENOMIC DNA]</scope>
    <source>
        <strain evidence="2 5">FAN1</strain>
    </source>
</reference>
<evidence type="ECO:0000313" key="5">
    <source>
        <dbReference type="Proteomes" id="UP000270034"/>
    </source>
</evidence>
<sequence length="217" mass="22151">MPASSFSLTLWQQRYPSLFASLGAQGIQASAALATQFLPPSALRNPTRSAELLGLATAHLAQLGLGSCTQNAQSQNNSAAQNSSTSQTATQVATRDTQSSSNNNQQSSAASQNTSSTAQQAASASSTTPDSTPISTTSADNTATPPPATQAQGTATTTPFQQPVLVGRITTARMGSLSVQADAGPVAGSQAWWLQTPYGAAFWAATTSLRTALYVPG</sequence>
<dbReference type="Proteomes" id="UP000032670">
    <property type="component" value="Unassembled WGS sequence"/>
</dbReference>
<evidence type="ECO:0000313" key="4">
    <source>
        <dbReference type="Proteomes" id="UP000032670"/>
    </source>
</evidence>